<evidence type="ECO:0000259" key="8">
    <source>
        <dbReference type="Pfam" id="PF18101"/>
    </source>
</evidence>
<feature type="region of interest" description="Disordered" evidence="7">
    <location>
        <begin position="57"/>
        <end position="91"/>
    </location>
</feature>
<evidence type="ECO:0000256" key="3">
    <source>
        <dbReference type="ARBA" id="ARBA00022664"/>
    </source>
</evidence>
<accession>A0A7J7IGQ9</accession>
<reference evidence="9 10" key="1">
    <citation type="journal article" date="2020" name="J. Phycol.">
        <title>Comparative genome analysis reveals Cyanidiococcus gen. nov., a new extremophilic red algal genus sister to Cyanidioschyzon (Cyanidioschyzonaceae, Rhodophyta).</title>
        <authorList>
            <person name="Liu S.-L."/>
            <person name="Chiang Y.-R."/>
            <person name="Yoon H.S."/>
            <person name="Fu H.-Y."/>
        </authorList>
    </citation>
    <scope>NUCLEOTIDE SEQUENCE [LARGE SCALE GENOMIC DNA]</scope>
    <source>
        <strain evidence="9 10">THAL066</strain>
    </source>
</reference>
<comment type="subcellular location">
    <subcellularLocation>
        <location evidence="1">Cytoplasm</location>
    </subcellularLocation>
</comment>
<keyword evidence="3" id="KW-0507">mRNA processing</keyword>
<dbReference type="GO" id="GO:0006397">
    <property type="term" value="P:mRNA processing"/>
    <property type="evidence" value="ECO:0007669"/>
    <property type="project" value="UniProtKB-KW"/>
</dbReference>
<keyword evidence="6" id="KW-0175">Coiled coil</keyword>
<proteinExistence type="predicted"/>
<name>A0A7J7IGQ9_9RHOD</name>
<keyword evidence="4" id="KW-0547">Nucleotide-binding</keyword>
<dbReference type="Pfam" id="PF18101">
    <property type="entry name" value="Pan3_CK"/>
    <property type="match status" value="1"/>
</dbReference>
<dbReference type="SUPFAM" id="SSF56112">
    <property type="entry name" value="Protein kinase-like (PK-like)"/>
    <property type="match status" value="1"/>
</dbReference>
<dbReference type="EMBL" id="VWRR01000011">
    <property type="protein sequence ID" value="KAF6002263.1"/>
    <property type="molecule type" value="Genomic_DNA"/>
</dbReference>
<comment type="caution">
    <text evidence="9">The sequence shown here is derived from an EMBL/GenBank/DDBJ whole genome shotgun (WGS) entry which is preliminary data.</text>
</comment>
<gene>
    <name evidence="9" type="primary">PAN3</name>
    <name evidence="9" type="ORF">F1559_003556</name>
</gene>
<dbReference type="PANTHER" id="PTHR12272:SF11">
    <property type="entry name" value="PAN2-PAN3 DEADENYLATION COMPLEX SUBUNIT PAN3"/>
    <property type="match status" value="1"/>
</dbReference>
<dbReference type="InterPro" id="IPR041332">
    <property type="entry name" value="Pan3_CK"/>
</dbReference>
<dbReference type="OrthoDB" id="204958at2759"/>
<dbReference type="GO" id="GO:0005524">
    <property type="term" value="F:ATP binding"/>
    <property type="evidence" value="ECO:0007669"/>
    <property type="project" value="UniProtKB-KW"/>
</dbReference>
<evidence type="ECO:0000256" key="6">
    <source>
        <dbReference type="ARBA" id="ARBA00023054"/>
    </source>
</evidence>
<dbReference type="Gene3D" id="1.10.510.10">
    <property type="entry name" value="Transferase(Phosphotransferase) domain 1"/>
    <property type="match status" value="1"/>
</dbReference>
<evidence type="ECO:0000313" key="10">
    <source>
        <dbReference type="Proteomes" id="UP000530660"/>
    </source>
</evidence>
<keyword evidence="5" id="KW-0067">ATP-binding</keyword>
<evidence type="ECO:0000256" key="2">
    <source>
        <dbReference type="ARBA" id="ARBA00022490"/>
    </source>
</evidence>
<dbReference type="Gene3D" id="1.10.287.3700">
    <property type="match status" value="1"/>
</dbReference>
<dbReference type="GO" id="GO:0000289">
    <property type="term" value="P:nuclear-transcribed mRNA poly(A) tail shortening"/>
    <property type="evidence" value="ECO:0007669"/>
    <property type="project" value="InterPro"/>
</dbReference>
<dbReference type="InterPro" id="IPR011009">
    <property type="entry name" value="Kinase-like_dom_sf"/>
</dbReference>
<feature type="domain" description="Pan3 C-terminal knob" evidence="8">
    <location>
        <begin position="406"/>
        <end position="530"/>
    </location>
</feature>
<evidence type="ECO:0000256" key="1">
    <source>
        <dbReference type="ARBA" id="ARBA00004496"/>
    </source>
</evidence>
<sequence length="541" mass="59402">MPDKSSGDRLSGMHAAVKSDLAEAVNAEEFVPSCAGAPGVASVETPLAALSPSSVNLTAPNLGPQSASTALEERGTRTASANKNVRKPRSGSSETNLLTIFLEGDYRERWRAGSDLVARSLRNPASGLPFNVNQYHSLLPLESTSNASATATVYKAISAEDGRPYALRRYLGPMLARSDNVVRAFRNYNAVIHPNIVRLQAAFTTGAFAALDLSRHLAVAGADAAMSENGRRAGGHPSDLELVFVYDMYPTAKTMHEYYLHGDTSILPEEFFWVLALQLVSAVQALHEQYRLCAYGAIGAHHVLVVSPNRLKLNKIGIAAAFDPDDEDILLSKIGEYQRQDWIALSELLLALAARSNPRAVRSGSVRDLQAALETIRTAYSPDVERFLHCLANPSQISSEGWNRLLTMRLWRSYDLALSHGDLMETIAQDASSDGNLFVVGTKLAFVTERTDLAGDPQWSEIGDRYLLKLFRDRVFHDTELDLERVRDELRRLNAGTEERILLESRDGRSRLIVTYADLARFLEAALRELALRLATQNGPG</sequence>
<dbReference type="InterPro" id="IPR030844">
    <property type="entry name" value="PAN3"/>
</dbReference>
<dbReference type="Proteomes" id="UP000530660">
    <property type="component" value="Unassembled WGS sequence"/>
</dbReference>
<protein>
    <submittedName>
        <fullName evidence="9">PAB-dependent poly(A)-specific ribonuclease subunit 3</fullName>
    </submittedName>
</protein>
<organism evidence="9 10">
    <name type="scientific">Cyanidiococcus yangmingshanensis</name>
    <dbReference type="NCBI Taxonomy" id="2690220"/>
    <lineage>
        <taxon>Eukaryota</taxon>
        <taxon>Rhodophyta</taxon>
        <taxon>Bangiophyceae</taxon>
        <taxon>Cyanidiales</taxon>
        <taxon>Cyanidiaceae</taxon>
        <taxon>Cyanidiococcus</taxon>
    </lineage>
</organism>
<keyword evidence="2" id="KW-0963">Cytoplasm</keyword>
<evidence type="ECO:0000256" key="7">
    <source>
        <dbReference type="SAM" id="MobiDB-lite"/>
    </source>
</evidence>
<dbReference type="Gene3D" id="1.20.5.5160">
    <property type="match status" value="1"/>
</dbReference>
<evidence type="ECO:0000256" key="5">
    <source>
        <dbReference type="ARBA" id="ARBA00022840"/>
    </source>
</evidence>
<dbReference type="PANTHER" id="PTHR12272">
    <property type="entry name" value="DEADENYLATION COMPLEX SUBUNIT PAN3"/>
    <property type="match status" value="1"/>
</dbReference>
<evidence type="ECO:0000256" key="4">
    <source>
        <dbReference type="ARBA" id="ARBA00022741"/>
    </source>
</evidence>
<dbReference type="AlphaFoldDB" id="A0A7J7IGQ9"/>
<dbReference type="GO" id="GO:0031251">
    <property type="term" value="C:PAN complex"/>
    <property type="evidence" value="ECO:0007669"/>
    <property type="project" value="InterPro"/>
</dbReference>
<feature type="compositionally biased region" description="Polar residues" evidence="7">
    <location>
        <begin position="57"/>
        <end position="69"/>
    </location>
</feature>
<evidence type="ECO:0000313" key="9">
    <source>
        <dbReference type="EMBL" id="KAF6002263.1"/>
    </source>
</evidence>
<dbReference type="GO" id="GO:0000932">
    <property type="term" value="C:P-body"/>
    <property type="evidence" value="ECO:0007669"/>
    <property type="project" value="TreeGrafter"/>
</dbReference>
<dbReference type="GO" id="GO:0008143">
    <property type="term" value="F:poly(A) binding"/>
    <property type="evidence" value="ECO:0007669"/>
    <property type="project" value="TreeGrafter"/>
</dbReference>
<keyword evidence="10" id="KW-1185">Reference proteome</keyword>